<gene>
    <name evidence="1" type="ORF">H9717_14035</name>
</gene>
<keyword evidence="1" id="KW-0378">Hydrolase</keyword>
<dbReference type="Gene3D" id="3.40.50.1110">
    <property type="entry name" value="SGNH hydrolase"/>
    <property type="match status" value="1"/>
</dbReference>
<dbReference type="GO" id="GO:0016787">
    <property type="term" value="F:hydrolase activity"/>
    <property type="evidence" value="ECO:0007669"/>
    <property type="project" value="UniProtKB-KW"/>
</dbReference>
<dbReference type="EMBL" id="DWYY01000160">
    <property type="protein sequence ID" value="HJA94207.1"/>
    <property type="molecule type" value="Genomic_DNA"/>
</dbReference>
<dbReference type="Proteomes" id="UP000886858">
    <property type="component" value="Unassembled WGS sequence"/>
</dbReference>
<reference evidence="1" key="1">
    <citation type="journal article" date="2021" name="PeerJ">
        <title>Extensive microbial diversity within the chicken gut microbiome revealed by metagenomics and culture.</title>
        <authorList>
            <person name="Gilroy R."/>
            <person name="Ravi A."/>
            <person name="Getino M."/>
            <person name="Pursley I."/>
            <person name="Horton D.L."/>
            <person name="Alikhan N.F."/>
            <person name="Baker D."/>
            <person name="Gharbi K."/>
            <person name="Hall N."/>
            <person name="Watson M."/>
            <person name="Adriaenssens E.M."/>
            <person name="Foster-Nyarko E."/>
            <person name="Jarju S."/>
            <person name="Secka A."/>
            <person name="Antonio M."/>
            <person name="Oren A."/>
            <person name="Chaudhuri R.R."/>
            <person name="La Ragione R."/>
            <person name="Hildebrand F."/>
            <person name="Pallen M.J."/>
        </authorList>
    </citation>
    <scope>NUCLEOTIDE SEQUENCE</scope>
    <source>
        <strain evidence="1">CHK179-7159</strain>
    </source>
</reference>
<proteinExistence type="predicted"/>
<sequence>MEISDISLKNFEISGNAQIRMEGSGLSVTAGEHGGIRTPKWRSLAEKVTLRMSGRMRNGIASYSVLSIDGQGNENTVQTEEITADDNGRFSVRCSFDPISLAVYQNAACFQIAVTAVSSGMELELAQFSLSEETHSQIRKTGNRKPEQKEGLVHWDISRTPQKILFVGNSLLLGVLNQYGMCASSLQKDYAWLVMQEIRKHNPNCAFEKLQGSGWEHAESMEAFENWFWREENIYTHRPAAESFTKDLTLILIQLTDNVNTEKKIRNFEKTLDPFIRYIRELSPGAAILWIHGWYNRENTCDVLAEACNRWKIARIDISDLNVPENQAYAGQMCENPEGGTFPAPDIWLTHPGDRGMEKIAERILKALESDEKN</sequence>
<organism evidence="1 2">
    <name type="scientific">Candidatus Eisenbergiella merdipullorum</name>
    <dbReference type="NCBI Taxonomy" id="2838553"/>
    <lineage>
        <taxon>Bacteria</taxon>
        <taxon>Bacillati</taxon>
        <taxon>Bacillota</taxon>
        <taxon>Clostridia</taxon>
        <taxon>Lachnospirales</taxon>
        <taxon>Lachnospiraceae</taxon>
        <taxon>Eisenbergiella</taxon>
    </lineage>
</organism>
<protein>
    <submittedName>
        <fullName evidence="1">SGNH/GDSL hydrolase family protein</fullName>
    </submittedName>
</protein>
<evidence type="ECO:0000313" key="1">
    <source>
        <dbReference type="EMBL" id="HJA94207.1"/>
    </source>
</evidence>
<name>A0A9D2I8U3_9FIRM</name>
<dbReference type="CDD" id="cd00229">
    <property type="entry name" value="SGNH_hydrolase"/>
    <property type="match status" value="1"/>
</dbReference>
<comment type="caution">
    <text evidence="1">The sequence shown here is derived from an EMBL/GenBank/DDBJ whole genome shotgun (WGS) entry which is preliminary data.</text>
</comment>
<evidence type="ECO:0000313" key="2">
    <source>
        <dbReference type="Proteomes" id="UP000886858"/>
    </source>
</evidence>
<accession>A0A9D2I8U3</accession>
<reference evidence="1" key="2">
    <citation type="submission" date="2021-04" db="EMBL/GenBank/DDBJ databases">
        <authorList>
            <person name="Gilroy R."/>
        </authorList>
    </citation>
    <scope>NUCLEOTIDE SEQUENCE</scope>
    <source>
        <strain evidence="1">CHK179-7159</strain>
    </source>
</reference>
<dbReference type="SUPFAM" id="SSF52266">
    <property type="entry name" value="SGNH hydrolase"/>
    <property type="match status" value="1"/>
</dbReference>
<dbReference type="InterPro" id="IPR036514">
    <property type="entry name" value="SGNH_hydro_sf"/>
</dbReference>
<dbReference type="AlphaFoldDB" id="A0A9D2I8U3"/>